<gene>
    <name evidence="1" type="ORF">PMH09_03425</name>
</gene>
<keyword evidence="2" id="KW-1185">Reference proteome</keyword>
<dbReference type="Proteomes" id="UP001232992">
    <property type="component" value="Unassembled WGS sequence"/>
</dbReference>
<organism evidence="1 2">
    <name type="scientific">Roseofilum casamattae BLCC-M143</name>
    <dbReference type="NCBI Taxonomy" id="3022442"/>
    <lineage>
        <taxon>Bacteria</taxon>
        <taxon>Bacillati</taxon>
        <taxon>Cyanobacteriota</taxon>
        <taxon>Cyanophyceae</taxon>
        <taxon>Desertifilales</taxon>
        <taxon>Desertifilaceae</taxon>
        <taxon>Roseofilum</taxon>
        <taxon>Roseofilum casamattae</taxon>
    </lineage>
</organism>
<name>A0ABT7BSS3_9CYAN</name>
<evidence type="ECO:0000313" key="1">
    <source>
        <dbReference type="EMBL" id="MDJ1182234.1"/>
    </source>
</evidence>
<evidence type="ECO:0000313" key="2">
    <source>
        <dbReference type="Proteomes" id="UP001232992"/>
    </source>
</evidence>
<comment type="caution">
    <text evidence="1">The sequence shown here is derived from an EMBL/GenBank/DDBJ whole genome shotgun (WGS) entry which is preliminary data.</text>
</comment>
<dbReference type="EMBL" id="JAQOSQ010000002">
    <property type="protein sequence ID" value="MDJ1182234.1"/>
    <property type="molecule type" value="Genomic_DNA"/>
</dbReference>
<dbReference type="RefSeq" id="WP_283756886.1">
    <property type="nucleotide sequence ID" value="NZ_JAQOSQ010000002.1"/>
</dbReference>
<protein>
    <submittedName>
        <fullName evidence="1">Uncharacterized protein</fullName>
    </submittedName>
</protein>
<sequence length="48" mass="5411">MVAKIVNCLLDNDLYSRLGITSEELADFHNFPRRETILNSARAIYVAG</sequence>
<proteinExistence type="predicted"/>
<accession>A0ABT7BSS3</accession>
<reference evidence="1 2" key="1">
    <citation type="submission" date="2023-01" db="EMBL/GenBank/DDBJ databases">
        <title>Novel diversity within Roseofilum (Cyanobacteria; Desertifilaceae) from marine benthic mats with descriptions of four novel species.</title>
        <authorList>
            <person name="Wang Y."/>
            <person name="Berthold D.E."/>
            <person name="Hu J."/>
            <person name="Lefler F.W."/>
            <person name="Laughinghouse H.D. IV."/>
        </authorList>
    </citation>
    <scope>NUCLEOTIDE SEQUENCE [LARGE SCALE GENOMIC DNA]</scope>
    <source>
        <strain evidence="1 2">BLCC-M143</strain>
    </source>
</reference>